<reference evidence="10" key="1">
    <citation type="submission" date="2022-09" db="EMBL/GenBank/DDBJ databases">
        <title>Rhodovastum sp. nov. RN2-1 isolated from soil in Seongnam, South Korea.</title>
        <authorList>
            <person name="Le N.T."/>
        </authorList>
    </citation>
    <scope>NUCLEOTIDE SEQUENCE</scope>
    <source>
        <strain evidence="10">RN2-1</strain>
    </source>
</reference>
<feature type="transmembrane region" description="Helical" evidence="8">
    <location>
        <begin position="296"/>
        <end position="318"/>
    </location>
</feature>
<feature type="transmembrane region" description="Helical" evidence="8">
    <location>
        <begin position="200"/>
        <end position="225"/>
    </location>
</feature>
<dbReference type="InterPro" id="IPR052175">
    <property type="entry name" value="ComplexI-like_HydComp"/>
</dbReference>
<evidence type="ECO:0000256" key="1">
    <source>
        <dbReference type="ARBA" id="ARBA00004651"/>
    </source>
</evidence>
<feature type="transmembrane region" description="Helical" evidence="8">
    <location>
        <begin position="159"/>
        <end position="180"/>
    </location>
</feature>
<dbReference type="Proteomes" id="UP001165679">
    <property type="component" value="Unassembled WGS sequence"/>
</dbReference>
<evidence type="ECO:0000259" key="9">
    <source>
        <dbReference type="Pfam" id="PF00361"/>
    </source>
</evidence>
<feature type="transmembrane region" description="Helical" evidence="8">
    <location>
        <begin position="523"/>
        <end position="543"/>
    </location>
</feature>
<evidence type="ECO:0000313" key="11">
    <source>
        <dbReference type="Proteomes" id="UP001165679"/>
    </source>
</evidence>
<keyword evidence="6 8" id="KW-0472">Membrane</keyword>
<feature type="transmembrane region" description="Helical" evidence="8">
    <location>
        <begin position="417"/>
        <end position="450"/>
    </location>
</feature>
<dbReference type="GO" id="GO:0016491">
    <property type="term" value="F:oxidoreductase activity"/>
    <property type="evidence" value="ECO:0007669"/>
    <property type="project" value="UniProtKB-KW"/>
</dbReference>
<feature type="transmembrane region" description="Helical" evidence="8">
    <location>
        <begin position="371"/>
        <end position="392"/>
    </location>
</feature>
<evidence type="ECO:0000256" key="5">
    <source>
        <dbReference type="ARBA" id="ARBA00023002"/>
    </source>
</evidence>
<feature type="transmembrane region" description="Helical" evidence="8">
    <location>
        <begin position="129"/>
        <end position="147"/>
    </location>
</feature>
<organism evidence="10 11">
    <name type="scientific">Limobrevibacterium gyesilva</name>
    <dbReference type="NCBI Taxonomy" id="2991712"/>
    <lineage>
        <taxon>Bacteria</taxon>
        <taxon>Pseudomonadati</taxon>
        <taxon>Pseudomonadota</taxon>
        <taxon>Alphaproteobacteria</taxon>
        <taxon>Acetobacterales</taxon>
        <taxon>Acetobacteraceae</taxon>
        <taxon>Limobrevibacterium</taxon>
    </lineage>
</organism>
<evidence type="ECO:0000256" key="2">
    <source>
        <dbReference type="ARBA" id="ARBA00022475"/>
    </source>
</evidence>
<evidence type="ECO:0000256" key="8">
    <source>
        <dbReference type="SAM" id="Phobius"/>
    </source>
</evidence>
<keyword evidence="3 7" id="KW-0812">Transmembrane</keyword>
<feature type="domain" description="NADH:quinone oxidoreductase/Mrp antiporter transmembrane" evidence="9">
    <location>
        <begin position="125"/>
        <end position="422"/>
    </location>
</feature>
<keyword evidence="5" id="KW-0560">Oxidoreductase</keyword>
<comment type="subcellular location">
    <subcellularLocation>
        <location evidence="1">Cell membrane</location>
        <topology evidence="1">Multi-pass membrane protein</topology>
    </subcellularLocation>
    <subcellularLocation>
        <location evidence="7">Membrane</location>
        <topology evidence="7">Multi-pass membrane protein</topology>
    </subcellularLocation>
</comment>
<name>A0AA41YHV3_9PROT</name>
<feature type="transmembrane region" description="Helical" evidence="8">
    <location>
        <begin position="6"/>
        <end position="27"/>
    </location>
</feature>
<comment type="caution">
    <text evidence="10">The sequence shown here is derived from an EMBL/GenBank/DDBJ whole genome shotgun (WGS) entry which is preliminary data.</text>
</comment>
<dbReference type="RefSeq" id="WP_264712291.1">
    <property type="nucleotide sequence ID" value="NZ_JAPDNT010000001.1"/>
</dbReference>
<gene>
    <name evidence="10" type="ORF">OL599_03955</name>
</gene>
<keyword evidence="11" id="KW-1185">Reference proteome</keyword>
<dbReference type="GO" id="GO:0005886">
    <property type="term" value="C:plasma membrane"/>
    <property type="evidence" value="ECO:0007669"/>
    <property type="project" value="UniProtKB-SubCell"/>
</dbReference>
<keyword evidence="2" id="KW-1003">Cell membrane</keyword>
<sequence length="677" mass="68271">MTLPGLALGGFALFVAALLLVGAAAVARPRFAALGALPLCAAGALLALAYLIGGAHPAAIAVPIGPPGVAMTLAIDGLSGFFLLLLLLAGAAASATALDDHQGEYAATAPFFPVFLGAMALTLLAADAFALVIGFELMSLASFALVLTHHRDEAVRTAALLYIGMAAIGAACLIPALALIAQAAPDLRFATLRAHPPEGWRAVAVLALVLVGAGSKAGLAPLHVWLPPAHSAAPGHVSALMSGAMTKVALYVLIRVLFDLCGPAQPMWWGLPLVLLGAAGAVLGGLRANMEGDIKAVLACSTVENIGLIAIGLGLALAARAVDLGQLAALAMAGALLHAMAHGMFKPLLFLCAGATQHGAGTRRLDRLGGLIHRMPVTTACVLVGGACLAGLPPSSGFAGEWTLFQAVLGAPRIGGIFLQTVISVTALLMALAVALAAAATVRLIGVAFLGRPRSPRAAAAVEAGLPARAGMIGLAAVSGLIGLFPGAVLALAGPAQHLLVGAAMEGRAGGLVIAPQADAPGYAAPAIAALLGLCGVLVAMAVRRYALANGAAGHRRGPAWDGGFGAAPAWLPFGDPLTQYGGASFAQPLRRSLGTTLLAARESVFMPEPGDTRPARLEVALHDPADTHLFQPAARARDALSGLADRMQFLTIRRTLSLMFIALVLFLAVVAAMEQM</sequence>
<evidence type="ECO:0000256" key="3">
    <source>
        <dbReference type="ARBA" id="ARBA00022692"/>
    </source>
</evidence>
<reference evidence="10" key="2">
    <citation type="submission" date="2022-10" db="EMBL/GenBank/DDBJ databases">
        <authorList>
            <person name="Trinh H.N."/>
        </authorList>
    </citation>
    <scope>NUCLEOTIDE SEQUENCE</scope>
    <source>
        <strain evidence="10">RN2-1</strain>
    </source>
</reference>
<evidence type="ECO:0000313" key="10">
    <source>
        <dbReference type="EMBL" id="MCW3473721.1"/>
    </source>
</evidence>
<dbReference type="InterPro" id="IPR001750">
    <property type="entry name" value="ND/Mrp_TM"/>
</dbReference>
<evidence type="ECO:0000256" key="4">
    <source>
        <dbReference type="ARBA" id="ARBA00022989"/>
    </source>
</evidence>
<feature type="transmembrane region" description="Helical" evidence="8">
    <location>
        <begin position="657"/>
        <end position="674"/>
    </location>
</feature>
<evidence type="ECO:0000256" key="6">
    <source>
        <dbReference type="ARBA" id="ARBA00023136"/>
    </source>
</evidence>
<proteinExistence type="predicted"/>
<feature type="transmembrane region" description="Helical" evidence="8">
    <location>
        <begin position="324"/>
        <end position="341"/>
    </location>
</feature>
<keyword evidence="4 8" id="KW-1133">Transmembrane helix</keyword>
<feature type="transmembrane region" description="Helical" evidence="8">
    <location>
        <begin position="105"/>
        <end position="123"/>
    </location>
</feature>
<feature type="transmembrane region" description="Helical" evidence="8">
    <location>
        <begin position="471"/>
        <end position="493"/>
    </location>
</feature>
<feature type="transmembrane region" description="Helical" evidence="8">
    <location>
        <begin position="73"/>
        <end position="93"/>
    </location>
</feature>
<dbReference type="Pfam" id="PF00361">
    <property type="entry name" value="Proton_antipo_M"/>
    <property type="match status" value="1"/>
</dbReference>
<feature type="transmembrane region" description="Helical" evidence="8">
    <location>
        <begin position="34"/>
        <end position="53"/>
    </location>
</feature>
<evidence type="ECO:0000256" key="7">
    <source>
        <dbReference type="RuleBase" id="RU000320"/>
    </source>
</evidence>
<feature type="transmembrane region" description="Helical" evidence="8">
    <location>
        <begin position="237"/>
        <end position="254"/>
    </location>
</feature>
<dbReference type="AlphaFoldDB" id="A0AA41YHV3"/>
<protein>
    <submittedName>
        <fullName evidence="10">Proton-conducting transporter membrane subunit</fullName>
    </submittedName>
</protein>
<dbReference type="PANTHER" id="PTHR42682">
    <property type="entry name" value="HYDROGENASE-4 COMPONENT F"/>
    <property type="match status" value="1"/>
</dbReference>
<accession>A0AA41YHV3</accession>
<feature type="transmembrane region" description="Helical" evidence="8">
    <location>
        <begin position="266"/>
        <end position="284"/>
    </location>
</feature>
<dbReference type="PANTHER" id="PTHR42682:SF3">
    <property type="entry name" value="FORMATE HYDROGENLYASE SUBUNIT 3-RELATED"/>
    <property type="match status" value="1"/>
</dbReference>
<dbReference type="EMBL" id="JAPDNT010000001">
    <property type="protein sequence ID" value="MCW3473721.1"/>
    <property type="molecule type" value="Genomic_DNA"/>
</dbReference>